<dbReference type="AlphaFoldDB" id="A0A7R9QAL5"/>
<keyword evidence="1" id="KW-0812">Transmembrane</keyword>
<feature type="transmembrane region" description="Helical" evidence="1">
    <location>
        <begin position="63"/>
        <end position="80"/>
    </location>
</feature>
<feature type="non-terminal residue" evidence="2">
    <location>
        <position position="144"/>
    </location>
</feature>
<dbReference type="Proteomes" id="UP000759131">
    <property type="component" value="Unassembled WGS sequence"/>
</dbReference>
<dbReference type="EMBL" id="OC875952">
    <property type="protein sequence ID" value="CAD7638843.1"/>
    <property type="molecule type" value="Genomic_DNA"/>
</dbReference>
<feature type="transmembrane region" description="Helical" evidence="1">
    <location>
        <begin position="26"/>
        <end position="43"/>
    </location>
</feature>
<keyword evidence="1" id="KW-1133">Transmembrane helix</keyword>
<dbReference type="EMBL" id="CAJPIZ010021377">
    <property type="protein sequence ID" value="CAG2117608.1"/>
    <property type="molecule type" value="Genomic_DNA"/>
</dbReference>
<accession>A0A7R9QAL5</accession>
<reference evidence="2" key="1">
    <citation type="submission" date="2020-11" db="EMBL/GenBank/DDBJ databases">
        <authorList>
            <person name="Tran Van P."/>
        </authorList>
    </citation>
    <scope>NUCLEOTIDE SEQUENCE</scope>
</reference>
<organism evidence="2">
    <name type="scientific">Medioppia subpectinata</name>
    <dbReference type="NCBI Taxonomy" id="1979941"/>
    <lineage>
        <taxon>Eukaryota</taxon>
        <taxon>Metazoa</taxon>
        <taxon>Ecdysozoa</taxon>
        <taxon>Arthropoda</taxon>
        <taxon>Chelicerata</taxon>
        <taxon>Arachnida</taxon>
        <taxon>Acari</taxon>
        <taxon>Acariformes</taxon>
        <taxon>Sarcoptiformes</taxon>
        <taxon>Oribatida</taxon>
        <taxon>Brachypylina</taxon>
        <taxon>Oppioidea</taxon>
        <taxon>Oppiidae</taxon>
        <taxon>Medioppia</taxon>
    </lineage>
</organism>
<evidence type="ECO:0000256" key="1">
    <source>
        <dbReference type="SAM" id="Phobius"/>
    </source>
</evidence>
<gene>
    <name evidence="2" type="ORF">OSB1V03_LOCUS17561</name>
</gene>
<evidence type="ECO:0000313" key="3">
    <source>
        <dbReference type="Proteomes" id="UP000759131"/>
    </source>
</evidence>
<evidence type="ECO:0000313" key="2">
    <source>
        <dbReference type="EMBL" id="CAD7638843.1"/>
    </source>
</evidence>
<protein>
    <submittedName>
        <fullName evidence="2">Uncharacterized protein</fullName>
    </submittedName>
</protein>
<name>A0A7R9QAL5_9ACAR</name>
<keyword evidence="3" id="KW-1185">Reference proteome</keyword>
<sequence>MNGLLFGYCIEKGYVSHIYRNRTARTIVTILCLYIALSFTVIFMRRSDYFGDLPVFSALEHSISGTVVSLILIYMFTFLMENNGIINRVFSSRYWRPIRTIQQTSYLLHPVLAYWLSPLMPQFEPKYETLPLALFGYDSPQPMV</sequence>
<proteinExistence type="predicted"/>
<dbReference type="OrthoDB" id="6536242at2759"/>
<keyword evidence="1" id="KW-0472">Membrane</keyword>